<gene>
    <name evidence="2" type="ORF">GCM10009762_01310</name>
</gene>
<organism evidence="2 3">
    <name type="scientific">Dermacoccus barathri</name>
    <dbReference type="NCBI Taxonomy" id="322601"/>
    <lineage>
        <taxon>Bacteria</taxon>
        <taxon>Bacillati</taxon>
        <taxon>Actinomycetota</taxon>
        <taxon>Actinomycetes</taxon>
        <taxon>Micrococcales</taxon>
        <taxon>Dermacoccaceae</taxon>
        <taxon>Dermacoccus</taxon>
    </lineage>
</organism>
<feature type="domain" description="T3SS peptide-binding chaperone" evidence="1">
    <location>
        <begin position="32"/>
        <end position="254"/>
    </location>
</feature>
<accession>A0ABN2B0U7</accession>
<reference evidence="2 3" key="1">
    <citation type="journal article" date="2019" name="Int. J. Syst. Evol. Microbiol.">
        <title>The Global Catalogue of Microorganisms (GCM) 10K type strain sequencing project: providing services to taxonomists for standard genome sequencing and annotation.</title>
        <authorList>
            <consortium name="The Broad Institute Genomics Platform"/>
            <consortium name="The Broad Institute Genome Sequencing Center for Infectious Disease"/>
            <person name="Wu L."/>
            <person name="Ma J."/>
        </authorList>
    </citation>
    <scope>NUCLEOTIDE SEQUENCE [LARGE SCALE GENOMIC DNA]</scope>
    <source>
        <strain evidence="2 3">JCM 14588</strain>
    </source>
</reference>
<evidence type="ECO:0000313" key="2">
    <source>
        <dbReference type="EMBL" id="GAA1530641.1"/>
    </source>
</evidence>
<dbReference type="RefSeq" id="WP_346029336.1">
    <property type="nucleotide sequence ID" value="NZ_BAAANV010000003.1"/>
</dbReference>
<dbReference type="InterPro" id="IPR054445">
    <property type="entry name" value="T3SS_chaperone_dom"/>
</dbReference>
<evidence type="ECO:0000313" key="3">
    <source>
        <dbReference type="Proteomes" id="UP001501288"/>
    </source>
</evidence>
<name>A0ABN2B0U7_9MICO</name>
<keyword evidence="3" id="KW-1185">Reference proteome</keyword>
<dbReference type="Proteomes" id="UP001501288">
    <property type="component" value="Unassembled WGS sequence"/>
</dbReference>
<dbReference type="EMBL" id="BAAANV010000003">
    <property type="protein sequence ID" value="GAA1530641.1"/>
    <property type="molecule type" value="Genomic_DNA"/>
</dbReference>
<sequence>MNEAELDAYVEERESMARESAGVEVRRTLREAAAWRYLAELVRRHPRLQIREGHGGGGQYDELVLWDPEVATTPVRMNYEGGIHLDLFGPRYERFSWTELLAEDPRALVARTERVTGLAPPPAVPRSTPEVLTYRAIAHLLAVTALDREGRQMVNGPLSASGFGDGKRETVCEEVTSISSQSGDSAGASSGGLDGWGFWSACHPAPWHLGRFVPVLAFETTGHAWKPGEDAGERFDFVRMYDTVGRDFDRLMAAFDTWRAAG</sequence>
<protein>
    <recommendedName>
        <fullName evidence="1">T3SS peptide-binding chaperone domain-containing protein</fullName>
    </recommendedName>
</protein>
<evidence type="ECO:0000259" key="1">
    <source>
        <dbReference type="Pfam" id="PF22553"/>
    </source>
</evidence>
<comment type="caution">
    <text evidence="2">The sequence shown here is derived from an EMBL/GenBank/DDBJ whole genome shotgun (WGS) entry which is preliminary data.</text>
</comment>
<proteinExistence type="predicted"/>
<dbReference type="Pfam" id="PF22553">
    <property type="entry name" value="TY-Chap2"/>
    <property type="match status" value="1"/>
</dbReference>